<geneLocation type="plasmid" evidence="3 4">
    <name>pRinCIP108029d</name>
</geneLocation>
<protein>
    <submittedName>
        <fullName evidence="3">CHAD domain-containing protein</fullName>
    </submittedName>
</protein>
<organism evidence="3 4">
    <name type="scientific">Rhizobium indigoferae</name>
    <dbReference type="NCBI Taxonomy" id="158891"/>
    <lineage>
        <taxon>Bacteria</taxon>
        <taxon>Pseudomonadati</taxon>
        <taxon>Pseudomonadota</taxon>
        <taxon>Alphaproteobacteria</taxon>
        <taxon>Hyphomicrobiales</taxon>
        <taxon>Rhizobiaceae</taxon>
        <taxon>Rhizobium/Agrobacterium group</taxon>
        <taxon>Rhizobium</taxon>
    </lineage>
</organism>
<dbReference type="PANTHER" id="PTHR39569">
    <property type="entry name" value="INORGANIC TRIPHOSPHATASE"/>
    <property type="match status" value="1"/>
</dbReference>
<dbReference type="InterPro" id="IPR033469">
    <property type="entry name" value="CYTH-like_dom_sf"/>
</dbReference>
<name>A0ABZ1DSS9_9HYPH</name>
<feature type="domain" description="CYTH" evidence="1">
    <location>
        <begin position="2"/>
        <end position="194"/>
    </location>
</feature>
<evidence type="ECO:0000259" key="1">
    <source>
        <dbReference type="PROSITE" id="PS51707"/>
    </source>
</evidence>
<sequence length="481" mass="54450">MPSEIEIKLDLSSEALESLLGSDLLGEPHEALQQSSTYFETDDRRLSEKGFSLRVRSTGASHVQTVKASGPAKSLFVRSEWEMSIEGNEPVLDHTSPLISEFGPELEVEAAFTVFIERRVWNIELNGSRLEVVVDRGDVVSGNRRSPVQEIEVELKDGDPKDLFIFIRKIDAIASFRFGIQSKSERGLALLDRQQFMFKAERLDLERNIKASSAFREIAASCFRQFRLNEEILLQRRNSEALHQARVALRRLRSAFSLFRPLLMGDEPKRIQEELRWLAGVLGEARNLDVLMKAKDSDLRAKLKDARNKAYGDAVEALGSARARALIIDFNEWLQCDLDRTGGSATSEDTSASEFAARAIEKMRKKLKKHGSALAETDDEHRHQVRKDAKKLRYAAEFFGSLFDDKRGTRRHRKFIAAMEELQDYLGALNDLATGPKVLAQHGLANHPARDSVVSHDDKNALIRMAQSSVDEVIDTKRFWR</sequence>
<dbReference type="Pfam" id="PF05235">
    <property type="entry name" value="CHAD"/>
    <property type="match status" value="1"/>
</dbReference>
<evidence type="ECO:0000259" key="2">
    <source>
        <dbReference type="PROSITE" id="PS51708"/>
    </source>
</evidence>
<keyword evidence="3" id="KW-0614">Plasmid</keyword>
<dbReference type="Gene3D" id="2.40.320.10">
    <property type="entry name" value="Hypothetical Protein Pfu-838710-001"/>
    <property type="match status" value="1"/>
</dbReference>
<dbReference type="InterPro" id="IPR038186">
    <property type="entry name" value="CHAD_dom_sf"/>
</dbReference>
<gene>
    <name evidence="3" type="ORF">U5G49_006086</name>
</gene>
<dbReference type="InterPro" id="IPR007899">
    <property type="entry name" value="CHAD_dom"/>
</dbReference>
<evidence type="ECO:0000313" key="3">
    <source>
        <dbReference type="EMBL" id="WRW39051.1"/>
    </source>
</evidence>
<feature type="domain" description="CHAD" evidence="2">
    <location>
        <begin position="208"/>
        <end position="479"/>
    </location>
</feature>
<dbReference type="PANTHER" id="PTHR39569:SF1">
    <property type="entry name" value="INORGANIC TRIPHOSPHATASE"/>
    <property type="match status" value="1"/>
</dbReference>
<dbReference type="EMBL" id="CP140637">
    <property type="protein sequence ID" value="WRW39051.1"/>
    <property type="molecule type" value="Genomic_DNA"/>
</dbReference>
<dbReference type="SUPFAM" id="SSF55154">
    <property type="entry name" value="CYTH-like phosphatases"/>
    <property type="match status" value="1"/>
</dbReference>
<dbReference type="RefSeq" id="WP_246289198.1">
    <property type="nucleotide sequence ID" value="NZ_BSOQ01000011.1"/>
</dbReference>
<dbReference type="CDD" id="cd07756">
    <property type="entry name" value="CYTH-like_Pase_CHAD"/>
    <property type="match status" value="1"/>
</dbReference>
<dbReference type="Pfam" id="PF01928">
    <property type="entry name" value="CYTH"/>
    <property type="match status" value="1"/>
</dbReference>
<dbReference type="Gene3D" id="1.40.20.10">
    <property type="entry name" value="CHAD domain"/>
    <property type="match status" value="1"/>
</dbReference>
<reference evidence="3 4" key="1">
    <citation type="submission" date="2023-12" db="EMBL/GenBank/DDBJ databases">
        <authorList>
            <person name="Menendez E."/>
            <person name="Kaur S."/>
            <person name="Flores-Felix J.D."/>
            <person name="diCenzo G.C."/>
            <person name="Peix A."/>
            <person name="Velazquez E."/>
        </authorList>
    </citation>
    <scope>NUCLEOTIDE SEQUENCE [LARGE SCALE GENOMIC DNA]</scope>
    <source>
        <strain evidence="3 4">CIP 108029</strain>
        <plasmid evidence="3 4">pRinCIP108029d</plasmid>
    </source>
</reference>
<dbReference type="SMART" id="SM00880">
    <property type="entry name" value="CHAD"/>
    <property type="match status" value="1"/>
</dbReference>
<dbReference type="PROSITE" id="PS51708">
    <property type="entry name" value="CHAD"/>
    <property type="match status" value="1"/>
</dbReference>
<dbReference type="InterPro" id="IPR039013">
    <property type="entry name" value="YgiF"/>
</dbReference>
<accession>A0ABZ1DSS9</accession>
<keyword evidence="4" id="KW-1185">Reference proteome</keyword>
<dbReference type="InterPro" id="IPR023577">
    <property type="entry name" value="CYTH_domain"/>
</dbReference>
<dbReference type="PROSITE" id="PS51707">
    <property type="entry name" value="CYTH"/>
    <property type="match status" value="1"/>
</dbReference>
<dbReference type="SMART" id="SM01118">
    <property type="entry name" value="CYTH"/>
    <property type="match status" value="1"/>
</dbReference>
<evidence type="ECO:0000313" key="4">
    <source>
        <dbReference type="Proteomes" id="UP001322785"/>
    </source>
</evidence>
<dbReference type="Proteomes" id="UP001322785">
    <property type="component" value="Plasmid pRinCIP108029d"/>
</dbReference>
<proteinExistence type="predicted"/>